<evidence type="ECO:0000256" key="1">
    <source>
        <dbReference type="SAM" id="MobiDB-lite"/>
    </source>
</evidence>
<keyword evidence="4" id="KW-1185">Reference proteome</keyword>
<reference evidence="3 4" key="1">
    <citation type="submission" date="2024-03" db="EMBL/GenBank/DDBJ databases">
        <authorList>
            <person name="Cao K."/>
        </authorList>
    </citation>
    <scope>NUCLEOTIDE SEQUENCE [LARGE SCALE GENOMIC DNA]</scope>
    <source>
        <strain evidence="3 4">MCCC 1K00696</strain>
    </source>
</reference>
<sequence length="274" mass="29743">MAILDTGHKRKSALITATILILLIFGIYNYGMQYLDPPEEYGLAINFGDSNAGNGEPVVKSKKIAPKIIEKEEVVEEVEETIKETVKEEVITQETTKEVPVVEKVKELKKEPTKEEVKKVLEKKKPKPKPSKENQDALNKLLNGNDMSGEPKGEGDDKVEGVKGNEGGDDKSSKYYGNKGAGSGGNYNLAGRKALSKPINQPDCNEEGIVVVKIRVNKNGKVIYAKAGEKGTTNSKPCLAKPAEAAALKTIWNPDSDAPAVQTGTIIYKFSLSK</sequence>
<dbReference type="EMBL" id="CP150496">
    <property type="protein sequence ID" value="WYW56845.1"/>
    <property type="molecule type" value="Genomic_DNA"/>
</dbReference>
<feature type="compositionally biased region" description="Basic and acidic residues" evidence="1">
    <location>
        <begin position="149"/>
        <end position="173"/>
    </location>
</feature>
<dbReference type="RefSeq" id="WP_340934928.1">
    <property type="nucleotide sequence ID" value="NZ_CP150496.1"/>
</dbReference>
<keyword evidence="2" id="KW-0812">Transmembrane</keyword>
<organism evidence="3 4">
    <name type="scientific">Polaribacter marinaquae</name>
    <dbReference type="NCBI Taxonomy" id="1642819"/>
    <lineage>
        <taxon>Bacteria</taxon>
        <taxon>Pseudomonadati</taxon>
        <taxon>Bacteroidota</taxon>
        <taxon>Flavobacteriia</taxon>
        <taxon>Flavobacteriales</taxon>
        <taxon>Flavobacteriaceae</taxon>
    </lineage>
</organism>
<accession>A0ABZ2TUR3</accession>
<keyword evidence="2" id="KW-0472">Membrane</keyword>
<name>A0ABZ2TUR3_9FLAO</name>
<proteinExistence type="predicted"/>
<gene>
    <name evidence="3" type="ORF">WG950_06205</name>
</gene>
<feature type="region of interest" description="Disordered" evidence="1">
    <location>
        <begin position="112"/>
        <end position="177"/>
    </location>
</feature>
<evidence type="ECO:0000256" key="2">
    <source>
        <dbReference type="SAM" id="Phobius"/>
    </source>
</evidence>
<dbReference type="Proteomes" id="UP001491088">
    <property type="component" value="Chromosome"/>
</dbReference>
<evidence type="ECO:0000313" key="3">
    <source>
        <dbReference type="EMBL" id="WYW56845.1"/>
    </source>
</evidence>
<protein>
    <submittedName>
        <fullName evidence="3">Energy transducer TonB</fullName>
    </submittedName>
</protein>
<keyword evidence="2" id="KW-1133">Transmembrane helix</keyword>
<evidence type="ECO:0000313" key="4">
    <source>
        <dbReference type="Proteomes" id="UP001491088"/>
    </source>
</evidence>
<feature type="transmembrane region" description="Helical" evidence="2">
    <location>
        <begin position="12"/>
        <end position="31"/>
    </location>
</feature>